<protein>
    <submittedName>
        <fullName evidence="1">Uncharacterized protein</fullName>
    </submittedName>
</protein>
<accession>A0A243RTU7</accession>
<evidence type="ECO:0000313" key="1">
    <source>
        <dbReference type="EMBL" id="OUC97813.1"/>
    </source>
</evidence>
<comment type="caution">
    <text evidence="1">The sequence shown here is derived from an EMBL/GenBank/DDBJ whole genome shotgun (WGS) entry which is preliminary data.</text>
</comment>
<evidence type="ECO:0000313" key="2">
    <source>
        <dbReference type="Proteomes" id="UP000195105"/>
    </source>
</evidence>
<keyword evidence="2" id="KW-1185">Reference proteome</keyword>
<dbReference type="EMBL" id="NGFN01000240">
    <property type="protein sequence ID" value="OUC97813.1"/>
    <property type="molecule type" value="Genomic_DNA"/>
</dbReference>
<sequence length="490" mass="53130">MQMPKFTKITTEGHPAYRFDHDGKTFEAFRHASGAGAWNIDGIDGEQRTAVVRGKDTRAAAVAAAIADLRVGPPAAELADPVEYRVEIDRHVQARPRVFEDRYAIYQHGLADPIERFALPYRSDRSDRDTLSFRGWSIVGELEYVAGPNTFRGSVARVPVTYGNAGHWICAHVVNPTAGVPAEAGYVAQAKCGDYLIATYDTPRGHALCVACTGDPVEVNDLRDRTGWLKDGGRPVRVLQALNHYDRIIASVETTDDKPREWHDVRCDASGPGIIFAPEQPATRDEISAGTLVEAVVISNRPTVQKWRVDRAPWGGDRDTILTDGQRAVAVWTDSLRIVEQPAEAPQPAAPPGGLRDMCLNALCTKDYGHTRRDGDECGDVFSAAGGGGPRAWPVADEPALPGEPCKHGRRLHPGATLTIRCDFGNTYGVFGDEGPLETNDCAVEAANSAADYAAEDDGDTTYVVAIVCPDHEEQRADSCEECFAEPVDA</sequence>
<gene>
    <name evidence="1" type="ORF">CA983_29940</name>
</gene>
<dbReference type="AlphaFoldDB" id="A0A243RTU7"/>
<name>A0A243RTU7_9ACTN</name>
<proteinExistence type="predicted"/>
<reference evidence="1 2" key="1">
    <citation type="submission" date="2017-05" db="EMBL/GenBank/DDBJ databases">
        <title>Biotechnological potential of actinobacteria isolated from South African environments.</title>
        <authorList>
            <person name="Le Roes-Hill M."/>
            <person name="Prins A."/>
            <person name="Durrell K.A."/>
        </authorList>
    </citation>
    <scope>NUCLEOTIDE SEQUENCE [LARGE SCALE GENOMIC DNA]</scope>
    <source>
        <strain evidence="1 2">HMC13</strain>
    </source>
</reference>
<dbReference type="Proteomes" id="UP000195105">
    <property type="component" value="Unassembled WGS sequence"/>
</dbReference>
<organism evidence="1 2">
    <name type="scientific">Streptomyces swartbergensis</name>
    <dbReference type="NCBI Taxonomy" id="487165"/>
    <lineage>
        <taxon>Bacteria</taxon>
        <taxon>Bacillati</taxon>
        <taxon>Actinomycetota</taxon>
        <taxon>Actinomycetes</taxon>
        <taxon>Kitasatosporales</taxon>
        <taxon>Streptomycetaceae</taxon>
        <taxon>Streptomyces</taxon>
    </lineage>
</organism>